<evidence type="ECO:0000256" key="1">
    <source>
        <dbReference type="SAM" id="Phobius"/>
    </source>
</evidence>
<keyword evidence="1" id="KW-0472">Membrane</keyword>
<keyword evidence="1" id="KW-1133">Transmembrane helix</keyword>
<keyword evidence="1" id="KW-0812">Transmembrane</keyword>
<gene>
    <name evidence="2" type="ORF">HMPREF0044_1363</name>
</gene>
<dbReference type="EMBL" id="ACFG01000034">
    <property type="protein sequence ID" value="EEH63439.1"/>
    <property type="molecule type" value="Genomic_DNA"/>
</dbReference>
<sequence length="625" mass="68742">MAQKTTNQRTRGTTIQGRPLQNYARFGAMASLFVTAPIWMTDEVIRALQPLGNLDTSIAVWISLLCLPLGMLLVVSGEPVLRSRHKHVGDFAQLDAELGPRMSTLAAVAIIIEHISTFALLSATMSFFIISAFPQYISQRIVFALVGAIAAVVSVAFDKRRYTKIASGLVLVTLTVLLVLIIGMIGASPYFLTTGSEDLANVSREVASRSDSAGRILIALFTALVTAMTPAILMRHLATDLAIYSKERARSATASMVALTFATGVVTVGVFTNVADIDSGAFLLREYTVFNALRIIHIPPVVLAGFGFLLFACTFFAARMVLDDAEKVAEELSNFSLLPLHISRVLSLTGSNTALLLVVAIGILLLSDGEFELIIPIVVASGLISLILSRLAAWLYWRRRLRHEGHSHERKTMKKAKLVALGGVIVSFIVLIAFLIADLKEGTWVAALAIGLLYIVIYMIRSHYLYYGGGAGEKTVSDPIVPGRVHYMVMASDLGPVVQRAVHWIQATRPYSLEVIHVDRGGDDTAQQIQRWQDLQLDVELTIIEATSIRVHQSVIDHIRRIRQDNPNRLINVVIPHVVFNYKIQNRVHNAELRQLRRALDKEPGVMVTLVPWSNDLNTSLEMGQ</sequence>
<accession>C0W1S3</accession>
<dbReference type="Proteomes" id="UP000010301">
    <property type="component" value="Unassembled WGS sequence"/>
</dbReference>
<dbReference type="InterPro" id="IPR053153">
    <property type="entry name" value="APC_K+_Transporter"/>
</dbReference>
<feature type="transmembrane region" description="Helical" evidence="1">
    <location>
        <begin position="295"/>
        <end position="318"/>
    </location>
</feature>
<feature type="transmembrane region" description="Helical" evidence="1">
    <location>
        <begin position="254"/>
        <end position="275"/>
    </location>
</feature>
<dbReference type="PANTHER" id="PTHR47704:SF1">
    <property type="entry name" value="POTASSIUM TRANSPORTER KIMA"/>
    <property type="match status" value="1"/>
</dbReference>
<feature type="transmembrane region" description="Helical" evidence="1">
    <location>
        <begin position="136"/>
        <end position="157"/>
    </location>
</feature>
<protein>
    <submittedName>
        <fullName evidence="2">Putative ATP synthase F0, A subunit</fullName>
    </submittedName>
</protein>
<feature type="transmembrane region" description="Helical" evidence="1">
    <location>
        <begin position="345"/>
        <end position="367"/>
    </location>
</feature>
<dbReference type="AlphaFoldDB" id="C0W1S3"/>
<feature type="transmembrane region" description="Helical" evidence="1">
    <location>
        <begin position="418"/>
        <end position="437"/>
    </location>
</feature>
<proteinExistence type="predicted"/>
<feature type="transmembrane region" description="Helical" evidence="1">
    <location>
        <begin position="102"/>
        <end position="130"/>
    </location>
</feature>
<feature type="transmembrane region" description="Helical" evidence="1">
    <location>
        <begin position="373"/>
        <end position="397"/>
    </location>
</feature>
<evidence type="ECO:0000313" key="2">
    <source>
        <dbReference type="EMBL" id="EEH63439.1"/>
    </source>
</evidence>
<keyword evidence="3" id="KW-1185">Reference proteome</keyword>
<dbReference type="OrthoDB" id="9759676at2"/>
<name>C0W1S3_9ACTO</name>
<dbReference type="RefSeq" id="WP_006546221.1">
    <property type="nucleotide sequence ID" value="NZ_DS999540.1"/>
</dbReference>
<dbReference type="STRING" id="525245.HMPREF0044_1363"/>
<comment type="caution">
    <text evidence="2">The sequence shown here is derived from an EMBL/GenBank/DDBJ whole genome shotgun (WGS) entry which is preliminary data.</text>
</comment>
<organism evidence="2 3">
    <name type="scientific">Gleimia coleocanis DSM 15436</name>
    <dbReference type="NCBI Taxonomy" id="525245"/>
    <lineage>
        <taxon>Bacteria</taxon>
        <taxon>Bacillati</taxon>
        <taxon>Actinomycetota</taxon>
        <taxon>Actinomycetes</taxon>
        <taxon>Actinomycetales</taxon>
        <taxon>Actinomycetaceae</taxon>
        <taxon>Gleimia</taxon>
    </lineage>
</organism>
<dbReference type="eggNOG" id="COG0531">
    <property type="taxonomic scope" value="Bacteria"/>
</dbReference>
<feature type="transmembrane region" description="Helical" evidence="1">
    <location>
        <begin position="20"/>
        <end position="40"/>
    </location>
</feature>
<dbReference type="PANTHER" id="PTHR47704">
    <property type="entry name" value="POTASSIUM TRANSPORTER KIMA"/>
    <property type="match status" value="1"/>
</dbReference>
<reference evidence="2 3" key="1">
    <citation type="submission" date="2009-01" db="EMBL/GenBank/DDBJ databases">
        <authorList>
            <person name="Qin X."/>
            <person name="Bachman B."/>
            <person name="Battles P."/>
            <person name="Bell A."/>
            <person name="Bess C."/>
            <person name="Bickham C."/>
            <person name="Chaboub L."/>
            <person name="Chen D."/>
            <person name="Coyle M."/>
            <person name="Deiros D.R."/>
            <person name="Dinh H."/>
            <person name="Forbes L."/>
            <person name="Fowler G."/>
            <person name="Francisco L."/>
            <person name="Fu Q."/>
            <person name="Gubbala S."/>
            <person name="Hale W."/>
            <person name="Han Y."/>
            <person name="Hemphill L."/>
            <person name="Highlander S.K."/>
            <person name="Hirani K."/>
            <person name="Hogues M."/>
            <person name="Jackson L."/>
            <person name="Jakkamsetti A."/>
            <person name="Javaid M."/>
            <person name="Jiang H."/>
            <person name="Korchina V."/>
            <person name="Kovar C."/>
            <person name="Lara F."/>
            <person name="Lee S."/>
            <person name="Mata R."/>
            <person name="Mathew T."/>
            <person name="Moen C."/>
            <person name="Morales K."/>
            <person name="Munidasa M."/>
            <person name="Nazareth L."/>
            <person name="Ngo R."/>
            <person name="Nguyen L."/>
            <person name="Okwuonu G."/>
            <person name="Ongeri F."/>
            <person name="Patil S."/>
            <person name="Petrosino J."/>
            <person name="Pham C."/>
            <person name="Pham P."/>
            <person name="Pu L.-L."/>
            <person name="Puazo M."/>
            <person name="Raj R."/>
            <person name="Reid J."/>
            <person name="Rouhana J."/>
            <person name="Saada N."/>
            <person name="Shang Y."/>
            <person name="Simmons D."/>
            <person name="Thornton R."/>
            <person name="Warren J."/>
            <person name="Weissenberger G."/>
            <person name="Zhang J."/>
            <person name="Zhang L."/>
            <person name="Zhou C."/>
            <person name="Zhu D."/>
            <person name="Muzny D."/>
            <person name="Worley K."/>
            <person name="Gibbs R."/>
        </authorList>
    </citation>
    <scope>NUCLEOTIDE SEQUENCE [LARGE SCALE GENOMIC DNA]</scope>
    <source>
        <strain evidence="2 3">DSM 15436</strain>
    </source>
</reference>
<feature type="transmembrane region" description="Helical" evidence="1">
    <location>
        <begin position="212"/>
        <end position="233"/>
    </location>
</feature>
<feature type="transmembrane region" description="Helical" evidence="1">
    <location>
        <begin position="60"/>
        <end position="81"/>
    </location>
</feature>
<dbReference type="HOGENOM" id="CLU_017999_1_1_11"/>
<evidence type="ECO:0000313" key="3">
    <source>
        <dbReference type="Proteomes" id="UP000010301"/>
    </source>
</evidence>
<feature type="transmembrane region" description="Helical" evidence="1">
    <location>
        <begin position="443"/>
        <end position="460"/>
    </location>
</feature>
<feature type="transmembrane region" description="Helical" evidence="1">
    <location>
        <begin position="169"/>
        <end position="192"/>
    </location>
</feature>